<dbReference type="EMBL" id="MN813687">
    <property type="protein sequence ID" value="QHB37459.1"/>
    <property type="molecule type" value="Genomic_DNA"/>
</dbReference>
<dbReference type="RefSeq" id="YP_010649303.1">
    <property type="nucleotide sequence ID" value="NC_070765.1"/>
</dbReference>
<evidence type="ECO:0000313" key="2">
    <source>
        <dbReference type="Proteomes" id="UP000463915"/>
    </source>
</evidence>
<organism evidence="1 2">
    <name type="scientific">Mycobacterium phage Onyinye</name>
    <dbReference type="NCBI Taxonomy" id="2686235"/>
    <lineage>
        <taxon>Viruses</taxon>
        <taxon>Duplodnaviria</taxon>
        <taxon>Heunggongvirae</taxon>
        <taxon>Uroviricota</taxon>
        <taxon>Caudoviricetes</taxon>
        <taxon>Onyinyevirus</taxon>
        <taxon>Onyinyevirus onyinye</taxon>
    </lineage>
</organism>
<keyword evidence="2" id="KW-1185">Reference proteome</keyword>
<reference evidence="1 2" key="1">
    <citation type="submission" date="2019-12" db="EMBL/GenBank/DDBJ databases">
        <authorList>
            <person name="Ayuk M.A."/>
            <person name="Robinson C.J."/>
            <person name="Anderson W.A."/>
            <person name="Ullah H."/>
            <person name="Gugssa A."/>
            <person name="Somiranjan G."/>
            <person name="Allen A."/>
            <person name="Lourds M.F."/>
            <person name="Quagraine B.K."/>
            <person name="Smith M."/>
            <person name="Moore M."/>
            <person name="Oliver J."/>
            <person name="Irabor E."/>
            <person name="Roy S.D."/>
            <person name="Bassey G."/>
            <person name="Louis B.N."/>
            <person name="Adu D."/>
            <person name="Akhimien C.E."/>
            <person name="Annor K."/>
            <person name="Archibald A."/>
            <person name="Ashagre K.C."/>
            <person name="Baity M.R."/>
            <person name="Barnes K.J."/>
            <person name="Barrios L.E."/>
            <person name="Black A.C."/>
            <person name="Bowen'Kauth M.S."/>
            <person name="Bowman K.N."/>
            <person name="Breaux D.L."/>
            <person name="Brooks J.A."/>
            <person name="Bwayili H.A."/>
            <person name="Caine T."/>
            <person name="Williams A.Y."/>
            <person name="Norris L.J."/>
            <person name="Nwozo E.O."/>
            <person name="Prosper P.L."/>
            <person name="Rankin N.A."/>
            <person name="Richardson K.M."/>
            <person name="Robinson D.M."/>
            <person name="Salters D.J."/>
            <person name="Savage M.A."/>
            <person name="Solomon S.M."/>
            <person name="Williams L.R."/>
            <person name="Curtis N."/>
            <person name="Garlena R.A."/>
            <person name="Russell D.A."/>
            <person name="Pope W.H."/>
            <person name="Jacobs-Sera D."/>
            <person name="Hatfull G.F."/>
        </authorList>
    </citation>
    <scope>NUCLEOTIDE SEQUENCE [LARGE SCALE GENOMIC DNA]</scope>
</reference>
<protein>
    <submittedName>
        <fullName evidence="1">Uncharacterized protein</fullName>
    </submittedName>
</protein>
<accession>A0A6B9LJD8</accession>
<gene>
    <name evidence="1" type="primary">54</name>
    <name evidence="1" type="ORF">SEA_ONYINYE_54</name>
</gene>
<sequence length="154" mass="16995">MNKFEEGQAVRLIQVTDIEDPTSVYKTREEVLKFTGDDANPNVGDVGRVVVATPDPYILVQFDGENYEFVEDDFEAVGAVEYTVKGGIRAHEHSGKAVFLHSEDTDGAAGTTKIKPTRAGSSVEVKTTYPRVANHLEAVFRKVFDYVQVEVIAK</sequence>
<evidence type="ECO:0000313" key="1">
    <source>
        <dbReference type="EMBL" id="QHB37459.1"/>
    </source>
</evidence>
<name>A0A6B9LJD8_9CAUD</name>
<dbReference type="Proteomes" id="UP000463915">
    <property type="component" value="Segment"/>
</dbReference>
<dbReference type="KEGG" id="vg:77924850"/>
<dbReference type="GeneID" id="77924850"/>
<proteinExistence type="predicted"/>